<organism evidence="3 4">
    <name type="scientific">Catenulispora yoronensis</name>
    <dbReference type="NCBI Taxonomy" id="450799"/>
    <lineage>
        <taxon>Bacteria</taxon>
        <taxon>Bacillati</taxon>
        <taxon>Actinomycetota</taxon>
        <taxon>Actinomycetes</taxon>
        <taxon>Catenulisporales</taxon>
        <taxon>Catenulisporaceae</taxon>
        <taxon>Catenulispora</taxon>
    </lineage>
</organism>
<feature type="region of interest" description="Disordered" evidence="1">
    <location>
        <begin position="578"/>
        <end position="605"/>
    </location>
</feature>
<keyword evidence="4" id="KW-1185">Reference proteome</keyword>
<dbReference type="RefSeq" id="WP_344664708.1">
    <property type="nucleotide sequence ID" value="NZ_BAAAQN010000006.1"/>
</dbReference>
<accession>A0ABN2TTG2</accession>
<proteinExistence type="predicted"/>
<protein>
    <recommendedName>
        <fullName evidence="2">DUF7715 domain-containing protein</fullName>
    </recommendedName>
</protein>
<dbReference type="InterPro" id="IPR056132">
    <property type="entry name" value="DUF7715"/>
</dbReference>
<evidence type="ECO:0000313" key="3">
    <source>
        <dbReference type="EMBL" id="GAA2019100.1"/>
    </source>
</evidence>
<gene>
    <name evidence="3" type="ORF">GCM10009839_14330</name>
</gene>
<dbReference type="Pfam" id="PF24831">
    <property type="entry name" value="DUF7715"/>
    <property type="match status" value="1"/>
</dbReference>
<sequence length="605" mass="65524">MADCLVLPAPDTMVETPVFTVTVAGPERHDGEAGYTYVLHADHEHSARTLALEYHAASHDLRAVEIRTDTGHGPVWRLGYDPAIRPDVVFVPEQSYPGPPHWPDDSPGQAWNDMRPAAEQARMLTVLAAENHLLEVARDFGLTVADIDTGLSEAPAVPARKSVLHVMQLRARRALSPGRPLMEGAHTIAFILGTGHIRALTTAICDRDLANGVEPDDVGQVLVDANYTAANRSTGTDEEAPPYFHRPLDVDPWALLKAADCYRYQIQDIGTEAAVAAYGTVGRLRDALIEVLGVDPHGYRMRFEWDAADGWPLLNAIPAAVRRAEALIEHYQTFDGIEELSTPDWGQHISDMIADLLRYAHDDQTMDPHLLLDTGLTHFHAETRPLDVRSEPEMAEPSVLRLLVATASGQGQQTYDFCHTLPAEIVYQGACAEPKPGHACGCLESLVGAESGRRTTTFAVADVPITIAELNRLLAKAEGVDEDQAAVLAGQVLTVAGRFPVGAVLGKSARRYRRRHTPAPADPGATSLGSFATAPAPAPAPEAPDGGDEDDDGLRLWTVRISEHRDYEFTVEAADEDAARDAGWDGFDDSRCTDSESEITVSLAA</sequence>
<feature type="region of interest" description="Disordered" evidence="1">
    <location>
        <begin position="510"/>
        <end position="553"/>
    </location>
</feature>
<feature type="domain" description="DUF7715" evidence="2">
    <location>
        <begin position="400"/>
        <end position="516"/>
    </location>
</feature>
<dbReference type="EMBL" id="BAAAQN010000006">
    <property type="protein sequence ID" value="GAA2019100.1"/>
    <property type="molecule type" value="Genomic_DNA"/>
</dbReference>
<feature type="compositionally biased region" description="Basic and acidic residues" evidence="1">
    <location>
        <begin position="578"/>
        <end position="594"/>
    </location>
</feature>
<evidence type="ECO:0000259" key="2">
    <source>
        <dbReference type="Pfam" id="PF24831"/>
    </source>
</evidence>
<comment type="caution">
    <text evidence="3">The sequence shown here is derived from an EMBL/GenBank/DDBJ whole genome shotgun (WGS) entry which is preliminary data.</text>
</comment>
<evidence type="ECO:0000313" key="4">
    <source>
        <dbReference type="Proteomes" id="UP001500751"/>
    </source>
</evidence>
<name>A0ABN2TTG2_9ACTN</name>
<evidence type="ECO:0000256" key="1">
    <source>
        <dbReference type="SAM" id="MobiDB-lite"/>
    </source>
</evidence>
<dbReference type="Proteomes" id="UP001500751">
    <property type="component" value="Unassembled WGS sequence"/>
</dbReference>
<reference evidence="3 4" key="1">
    <citation type="journal article" date="2019" name="Int. J. Syst. Evol. Microbiol.">
        <title>The Global Catalogue of Microorganisms (GCM) 10K type strain sequencing project: providing services to taxonomists for standard genome sequencing and annotation.</title>
        <authorList>
            <consortium name="The Broad Institute Genomics Platform"/>
            <consortium name="The Broad Institute Genome Sequencing Center for Infectious Disease"/>
            <person name="Wu L."/>
            <person name="Ma J."/>
        </authorList>
    </citation>
    <scope>NUCLEOTIDE SEQUENCE [LARGE SCALE GENOMIC DNA]</scope>
    <source>
        <strain evidence="3 4">JCM 16014</strain>
    </source>
</reference>